<evidence type="ECO:0000259" key="5">
    <source>
        <dbReference type="SMART" id="SM00704"/>
    </source>
</evidence>
<dbReference type="OrthoDB" id="9795032at2"/>
<dbReference type="InterPro" id="IPR052950">
    <property type="entry name" value="CISD"/>
</dbReference>
<dbReference type="PANTHER" id="PTHR46491">
    <property type="entry name" value="CDGSH IRON SULFUR DOMAIN PROTEIN HOMOLOG"/>
    <property type="match status" value="1"/>
</dbReference>
<dbReference type="Pfam" id="PF09360">
    <property type="entry name" value="zf-CDGSH"/>
    <property type="match status" value="2"/>
</dbReference>
<dbReference type="InterPro" id="IPR010693">
    <property type="entry name" value="Divergent_4Fe-4S_mono-cluster"/>
</dbReference>
<feature type="domain" description="Iron-binding zinc finger CDGSH type" evidence="5">
    <location>
        <begin position="42"/>
        <end position="79"/>
    </location>
</feature>
<evidence type="ECO:0000313" key="7">
    <source>
        <dbReference type="Proteomes" id="UP000194440"/>
    </source>
</evidence>
<dbReference type="Proteomes" id="UP000194440">
    <property type="component" value="Chromosome"/>
</dbReference>
<gene>
    <name evidence="6" type="ORF">CBP36_04235</name>
</gene>
<dbReference type="Gene3D" id="3.40.5.90">
    <property type="entry name" value="CDGSH iron-sulfur domain, mitoNEET-type"/>
    <property type="match status" value="2"/>
</dbReference>
<keyword evidence="4" id="KW-0411">Iron-sulfur</keyword>
<evidence type="ECO:0000313" key="6">
    <source>
        <dbReference type="EMBL" id="ART58176.1"/>
    </source>
</evidence>
<reference evidence="6" key="1">
    <citation type="submission" date="2017-05" db="EMBL/GenBank/DDBJ databases">
        <title>Polyphasic characterization of four soil-derived phenanthrene-degrading Acidovorax strains and proposal of Acidovorax phenanthrenivorans sp. nov.</title>
        <authorList>
            <person name="Singleton D."/>
            <person name="Lee J."/>
            <person name="Dickey A.N."/>
            <person name="Stroud A."/>
            <person name="Scholl E.H."/>
            <person name="Wright F.A."/>
            <person name="Aitken M.D."/>
        </authorList>
    </citation>
    <scope>NUCLEOTIDE SEQUENCE</scope>
    <source>
        <strain evidence="6">P4</strain>
    </source>
</reference>
<sequence length="233" mass="25102">MDSEHTPGAQVRISRNGPYLVAGQLPLRKQTIGTNSEGESVEWVAGAAYPDQAQYALCRCGHSRHKPFCDGTHVQVGFDGTETASRRPYLEQARRIPGPAMSLTDVETLCASARFCDPHGKVWQQVRESQAPAARAHFVRQCGDCPSGRLVAWDNATGQPVEPQYAAPSVVLIQDPAMACSGPIGLRGGVQLVGADGFAYEVRNRMALCRCGASKNKPFCDGSHISTGFSDER</sequence>
<dbReference type="GO" id="GO:0051537">
    <property type="term" value="F:2 iron, 2 sulfur cluster binding"/>
    <property type="evidence" value="ECO:0007669"/>
    <property type="project" value="UniProtKB-KW"/>
</dbReference>
<dbReference type="EMBL" id="CP021366">
    <property type="protein sequence ID" value="ART58176.1"/>
    <property type="molecule type" value="Genomic_DNA"/>
</dbReference>
<dbReference type="AlphaFoldDB" id="A0A240UAN7"/>
<evidence type="ECO:0000256" key="2">
    <source>
        <dbReference type="ARBA" id="ARBA00022723"/>
    </source>
</evidence>
<dbReference type="InterPro" id="IPR016548">
    <property type="entry name" value="UCP009180"/>
</dbReference>
<organism evidence="6 7">
    <name type="scientific">Acidovorax carolinensis</name>
    <dbReference type="NCBI Taxonomy" id="553814"/>
    <lineage>
        <taxon>Bacteria</taxon>
        <taxon>Pseudomonadati</taxon>
        <taxon>Pseudomonadota</taxon>
        <taxon>Betaproteobacteria</taxon>
        <taxon>Burkholderiales</taxon>
        <taxon>Comamonadaceae</taxon>
        <taxon>Acidovorax</taxon>
    </lineage>
</organism>
<dbReference type="KEGG" id="acip:CBP36_04235"/>
<dbReference type="InterPro" id="IPR018967">
    <property type="entry name" value="FeS-contain_CDGSH-typ"/>
</dbReference>
<evidence type="ECO:0000256" key="3">
    <source>
        <dbReference type="ARBA" id="ARBA00023004"/>
    </source>
</evidence>
<dbReference type="GO" id="GO:0046872">
    <property type="term" value="F:metal ion binding"/>
    <property type="evidence" value="ECO:0007669"/>
    <property type="project" value="UniProtKB-KW"/>
</dbReference>
<dbReference type="SMART" id="SM00704">
    <property type="entry name" value="ZnF_CDGSH"/>
    <property type="match status" value="2"/>
</dbReference>
<dbReference type="RefSeq" id="WP_086926680.1">
    <property type="nucleotide sequence ID" value="NZ_CP021366.1"/>
</dbReference>
<dbReference type="PIRSF" id="PIRSF009180">
    <property type="entry name" value="UCP009180"/>
    <property type="match status" value="1"/>
</dbReference>
<keyword evidence="3" id="KW-0408">Iron</keyword>
<keyword evidence="1" id="KW-0001">2Fe-2S</keyword>
<dbReference type="PANTHER" id="PTHR46491:SF3">
    <property type="entry name" value="CDGSH IRON-SULFUR DOMAIN-CONTAINING PROTEIN 3, MITOCHONDRIAL"/>
    <property type="match status" value="1"/>
</dbReference>
<dbReference type="Pfam" id="PF06902">
    <property type="entry name" value="Fer4_19"/>
    <property type="match status" value="1"/>
</dbReference>
<name>A0A240UAN7_9BURK</name>
<feature type="domain" description="Iron-binding zinc finger CDGSH type" evidence="5">
    <location>
        <begin position="193"/>
        <end position="230"/>
    </location>
</feature>
<protein>
    <submittedName>
        <fullName evidence="6">Iron-binding protein</fullName>
    </submittedName>
</protein>
<keyword evidence="7" id="KW-1185">Reference proteome</keyword>
<proteinExistence type="predicted"/>
<accession>A0A240UAN7</accession>
<dbReference type="InterPro" id="IPR042216">
    <property type="entry name" value="MitoNEET_CISD"/>
</dbReference>
<dbReference type="GO" id="GO:0005737">
    <property type="term" value="C:cytoplasm"/>
    <property type="evidence" value="ECO:0007669"/>
    <property type="project" value="UniProtKB-ARBA"/>
</dbReference>
<evidence type="ECO:0000256" key="1">
    <source>
        <dbReference type="ARBA" id="ARBA00022714"/>
    </source>
</evidence>
<keyword evidence="2" id="KW-0479">Metal-binding</keyword>
<evidence type="ECO:0000256" key="4">
    <source>
        <dbReference type="ARBA" id="ARBA00023014"/>
    </source>
</evidence>